<reference evidence="1 2" key="1">
    <citation type="submission" date="2013-09" db="EMBL/GenBank/DDBJ databases">
        <authorList>
            <person name="Zeng Z."/>
            <person name="Chen C."/>
        </authorList>
    </citation>
    <scope>NUCLEOTIDE SEQUENCE [LARGE SCALE GENOMIC DNA]</scope>
    <source>
        <strain evidence="1 2">GH29-5</strain>
    </source>
</reference>
<name>A0A0A2MB42_9FLAO</name>
<keyword evidence="2" id="KW-1185">Reference proteome</keyword>
<sequence>MQQKYLLKLLGFLTVFALIVTIIACNSSDEADQYEPVSPVVMDLTQVPYPKLSDYKFFEGDLKNLTPALGVLPYKPASSLFSDYAHKKRFVWMPKGTKATYNGDDKVLELPVGAAIIKNFYYDNVQPGNTVKIVETRLMIRKATGWIFANYVWNDEQTEAFFDLAGSYQDISWIENGETKNVTYRIPSDVQCITCHKTKQTINDVEETIYIPIGIKPQNLNFNYNYGAAEVKNQLTKWIEAGYLENNFTLPTEANSTVDYEDTSKPLDLRARSYVDINCAHCHTDNKHCDYRPMRFAFSQTGGTNGNTNMGVCVNTEDMQGFPSNLAKIVTPANTFKSMLYYRINTTEEAIRMPLHGRTLIHTEGVALMEQWINSLGPCQ</sequence>
<organism evidence="1 2">
    <name type="scientific">Flavobacterium suncheonense GH29-5 = DSM 17707</name>
    <dbReference type="NCBI Taxonomy" id="1121899"/>
    <lineage>
        <taxon>Bacteria</taxon>
        <taxon>Pseudomonadati</taxon>
        <taxon>Bacteroidota</taxon>
        <taxon>Flavobacteriia</taxon>
        <taxon>Flavobacteriales</taxon>
        <taxon>Flavobacteriaceae</taxon>
        <taxon>Flavobacterium</taxon>
    </lineage>
</organism>
<accession>A0A0A2MB42</accession>
<dbReference type="EMBL" id="JRLW01000008">
    <property type="protein sequence ID" value="KGO89484.1"/>
    <property type="molecule type" value="Genomic_DNA"/>
</dbReference>
<comment type="caution">
    <text evidence="1">The sequence shown here is derived from an EMBL/GenBank/DDBJ whole genome shotgun (WGS) entry which is preliminary data.</text>
</comment>
<dbReference type="STRING" id="1121899.GCA_000430025_00489"/>
<dbReference type="eggNOG" id="COG2010">
    <property type="taxonomic scope" value="Bacteria"/>
</dbReference>
<dbReference type="AlphaFoldDB" id="A0A0A2MB42"/>
<dbReference type="OrthoDB" id="338827at2"/>
<evidence type="ECO:0000313" key="1">
    <source>
        <dbReference type="EMBL" id="KGO89484.1"/>
    </source>
</evidence>
<dbReference type="RefSeq" id="WP_026979282.1">
    <property type="nucleotide sequence ID" value="NZ_AUCZ01000003.1"/>
</dbReference>
<dbReference type="PROSITE" id="PS51257">
    <property type="entry name" value="PROKAR_LIPOPROTEIN"/>
    <property type="match status" value="1"/>
</dbReference>
<gene>
    <name evidence="1" type="ORF">Q764_06835</name>
</gene>
<proteinExistence type="predicted"/>
<protein>
    <submittedName>
        <fullName evidence="1">Uncharacterized protein</fullName>
    </submittedName>
</protein>
<evidence type="ECO:0000313" key="2">
    <source>
        <dbReference type="Proteomes" id="UP000030121"/>
    </source>
</evidence>
<dbReference type="Proteomes" id="UP000030121">
    <property type="component" value="Unassembled WGS sequence"/>
</dbReference>